<protein>
    <submittedName>
        <fullName evidence="1">Uncharacterized protein</fullName>
    </submittedName>
</protein>
<dbReference type="AlphaFoldDB" id="E2NEA2"/>
<dbReference type="Proteomes" id="UP000003711">
    <property type="component" value="Unassembled WGS sequence"/>
</dbReference>
<proteinExistence type="predicted"/>
<reference evidence="1 2" key="1">
    <citation type="submission" date="2008-12" db="EMBL/GenBank/DDBJ databases">
        <authorList>
            <person name="Fulton L."/>
            <person name="Clifton S."/>
            <person name="Fulton B."/>
            <person name="Xu J."/>
            <person name="Minx P."/>
            <person name="Pepin K.H."/>
            <person name="Johnson M."/>
            <person name="Bhonagiri V."/>
            <person name="Nash W.E."/>
            <person name="Mardis E.R."/>
            <person name="Wilson R.K."/>
        </authorList>
    </citation>
    <scope>NUCLEOTIDE SEQUENCE [LARGE SCALE GENOMIC DNA]</scope>
    <source>
        <strain evidence="1 2">DSM 14838</strain>
    </source>
</reference>
<organism evidence="1 2">
    <name type="scientific">Bacteroides cellulosilyticus DSM 14838</name>
    <dbReference type="NCBI Taxonomy" id="537012"/>
    <lineage>
        <taxon>Bacteria</taxon>
        <taxon>Pseudomonadati</taxon>
        <taxon>Bacteroidota</taxon>
        <taxon>Bacteroidia</taxon>
        <taxon>Bacteroidales</taxon>
        <taxon>Bacteroidaceae</taxon>
        <taxon>Bacteroides</taxon>
    </lineage>
</organism>
<dbReference type="EMBL" id="ACCH01000186">
    <property type="protein sequence ID" value="EEF89761.1"/>
    <property type="molecule type" value="Genomic_DNA"/>
</dbReference>
<evidence type="ECO:0000313" key="1">
    <source>
        <dbReference type="EMBL" id="EEF89761.1"/>
    </source>
</evidence>
<dbReference type="HOGENOM" id="CLU_3040213_0_0_10"/>
<name>E2NEA2_9BACE</name>
<gene>
    <name evidence="1" type="ORF">BACCELL_02616</name>
</gene>
<accession>E2NEA2</accession>
<sequence length="54" mass="6057">MLFAILCKYSYLCRQLFRIKQPLCLSASMALRTASLSEQSIICCVLTQDGDVNP</sequence>
<reference evidence="1 2" key="2">
    <citation type="submission" date="2009-01" db="EMBL/GenBank/DDBJ databases">
        <title>Draft genome sequence of Bacteroides cellulosilyticus (DSM 14838).</title>
        <authorList>
            <person name="Sudarsanam P."/>
            <person name="Ley R."/>
            <person name="Guruge J."/>
            <person name="Turnbaugh P.J."/>
            <person name="Mahowald M."/>
            <person name="Liep D."/>
            <person name="Gordon J."/>
        </authorList>
    </citation>
    <scope>NUCLEOTIDE SEQUENCE [LARGE SCALE GENOMIC DNA]</scope>
    <source>
        <strain evidence="1 2">DSM 14838</strain>
    </source>
</reference>
<evidence type="ECO:0000313" key="2">
    <source>
        <dbReference type="Proteomes" id="UP000003711"/>
    </source>
</evidence>
<comment type="caution">
    <text evidence="1">The sequence shown here is derived from an EMBL/GenBank/DDBJ whole genome shotgun (WGS) entry which is preliminary data.</text>
</comment>